<dbReference type="AlphaFoldDB" id="A0A1Y3Z4I2"/>
<evidence type="ECO:0000259" key="1">
    <source>
        <dbReference type="Pfam" id="PF05144"/>
    </source>
</evidence>
<reference evidence="3" key="1">
    <citation type="submission" date="2017-04" db="EMBL/GenBank/DDBJ databases">
        <title>Function of individual gut microbiota members based on whole genome sequencing of pure cultures obtained from chicken caecum.</title>
        <authorList>
            <person name="Medvecky M."/>
            <person name="Cejkova D."/>
            <person name="Polansky O."/>
            <person name="Karasova D."/>
            <person name="Kubasova T."/>
            <person name="Cizek A."/>
            <person name="Rychlik I."/>
        </authorList>
    </citation>
    <scope>NUCLEOTIDE SEQUENCE [LARGE SCALE GENOMIC DNA]</scope>
    <source>
        <strain evidence="3">An43</strain>
    </source>
</reference>
<evidence type="ECO:0000313" key="2">
    <source>
        <dbReference type="EMBL" id="OUO02618.1"/>
    </source>
</evidence>
<dbReference type="RefSeq" id="WP_087425469.1">
    <property type="nucleotide sequence ID" value="NZ_NFII01000002.1"/>
</dbReference>
<comment type="caution">
    <text evidence="2">The sequence shown here is derived from an EMBL/GenBank/DDBJ whole genome shotgun (WGS) entry which is preliminary data.</text>
</comment>
<dbReference type="EMBL" id="NFII01000002">
    <property type="protein sequence ID" value="OUO02618.1"/>
    <property type="molecule type" value="Genomic_DNA"/>
</dbReference>
<evidence type="ECO:0000313" key="3">
    <source>
        <dbReference type="Proteomes" id="UP000195386"/>
    </source>
</evidence>
<feature type="domain" description="Replication-associated protein G2P N-terminal" evidence="1">
    <location>
        <begin position="116"/>
        <end position="218"/>
    </location>
</feature>
<dbReference type="Pfam" id="PF05144">
    <property type="entry name" value="Phage_CRI"/>
    <property type="match status" value="1"/>
</dbReference>
<organism evidence="2 3">
    <name type="scientific">Bacteroides clarus</name>
    <dbReference type="NCBI Taxonomy" id="626929"/>
    <lineage>
        <taxon>Bacteria</taxon>
        <taxon>Pseudomonadati</taxon>
        <taxon>Bacteroidota</taxon>
        <taxon>Bacteroidia</taxon>
        <taxon>Bacteroidales</taxon>
        <taxon>Bacteroidaceae</taxon>
        <taxon>Bacteroides</taxon>
    </lineage>
</organism>
<dbReference type="Proteomes" id="UP000195386">
    <property type="component" value="Unassembled WGS sequence"/>
</dbReference>
<gene>
    <name evidence="2" type="ORF">B5F97_03685</name>
</gene>
<dbReference type="InterPro" id="IPR022686">
    <property type="entry name" value="G2P_N"/>
</dbReference>
<proteinExistence type="predicted"/>
<dbReference type="GO" id="GO:0006260">
    <property type="term" value="P:DNA replication"/>
    <property type="evidence" value="ECO:0007669"/>
    <property type="project" value="InterPro"/>
</dbReference>
<sequence>MKSQYEKKRLITFDRIKIKSNYKYLLDTKVKFNEMFHSRSGEKTGLFYSSKDDINIPYNLYIAVSYVKQTLTLEFSSKILKENYPDLISRDTIKKCLTNINQLNICNIDVDSILSNGVVTSVDITYDADLILNDNLLDALNSQVNNYRRFKWTHYNNEGITFTKDVKSKDCTETITLYNKEKEICTSHNKNFLNSLSQPQQIMDYFKGKTRFEITLDTPKKIMNYLNLTDTKIFSVLNSDTNPILILFDKIFNNSVTNISNATFDNYEEWSMKIILDSYNGDLKRLEQDVRNKFCSRSGATKRMKKFEAVHHAMTSASTNENLIEKVRNLLL</sequence>
<name>A0A1Y3Z4I2_9BACE</name>
<accession>A0A1Y3Z4I2</accession>
<protein>
    <recommendedName>
        <fullName evidence="1">Replication-associated protein G2P N-terminal domain-containing protein</fullName>
    </recommendedName>
</protein>